<dbReference type="Gene3D" id="3.90.550.10">
    <property type="entry name" value="Spore Coat Polysaccharide Biosynthesis Protein SpsA, Chain A"/>
    <property type="match status" value="1"/>
</dbReference>
<sequence length="250" mass="26329">MQVNVVTAVHAPHAGLLSHAWQSLLAQSHDDWTWLVQIDGPDSPVQEALTSCGAAYDGRVRIDTNGTSEGPAVTRNVALGRAEAPLVQNLDADDELEPGALSLLARGLEAHPEAGFAVGRARDLLPDGSLVDHTLPVRPGLLPRGALLTDWATDGPGPRRLPVHPAGAMWRRTLLLSLGGWSALRGMEDTGLAMAASAAGPGLLIDEPTLRYRKHPGQTSTAASEFRGGGYSDSPHTAARGAVEQHVRRA</sequence>
<feature type="region of interest" description="Disordered" evidence="4">
    <location>
        <begin position="214"/>
        <end position="250"/>
    </location>
</feature>
<evidence type="ECO:0000256" key="1">
    <source>
        <dbReference type="ARBA" id="ARBA00006739"/>
    </source>
</evidence>
<dbReference type="Proteomes" id="UP001237105">
    <property type="component" value="Unassembled WGS sequence"/>
</dbReference>
<dbReference type="RefSeq" id="WP_282533428.1">
    <property type="nucleotide sequence ID" value="NZ_JASCIS010000002.1"/>
</dbReference>
<dbReference type="InterPro" id="IPR001173">
    <property type="entry name" value="Glyco_trans_2-like"/>
</dbReference>
<comment type="similarity">
    <text evidence="1">Belongs to the glycosyltransferase 2 family.</text>
</comment>
<dbReference type="PANTHER" id="PTHR43685:SF5">
    <property type="entry name" value="GLYCOSYLTRANSFERASE EPSE-RELATED"/>
    <property type="match status" value="1"/>
</dbReference>
<keyword evidence="7" id="KW-1185">Reference proteome</keyword>
<evidence type="ECO:0000313" key="7">
    <source>
        <dbReference type="Proteomes" id="UP001237105"/>
    </source>
</evidence>
<dbReference type="EMBL" id="JASCIS010000002">
    <property type="protein sequence ID" value="MDI3417515.1"/>
    <property type="molecule type" value="Genomic_DNA"/>
</dbReference>
<comment type="caution">
    <text evidence="6">The sequence shown here is derived from an EMBL/GenBank/DDBJ whole genome shotgun (WGS) entry which is preliminary data.</text>
</comment>
<dbReference type="Pfam" id="PF00535">
    <property type="entry name" value="Glycos_transf_2"/>
    <property type="match status" value="1"/>
</dbReference>
<evidence type="ECO:0000256" key="4">
    <source>
        <dbReference type="SAM" id="MobiDB-lite"/>
    </source>
</evidence>
<name>A0ABT6SQ87_9ACTN</name>
<evidence type="ECO:0000259" key="5">
    <source>
        <dbReference type="Pfam" id="PF00535"/>
    </source>
</evidence>
<reference evidence="6 7" key="1">
    <citation type="submission" date="2023-05" db="EMBL/GenBank/DDBJ databases">
        <title>Draft genome sequence of Streptomyces sp. B-S-A12 isolated from a cave soil in Thailand.</title>
        <authorList>
            <person name="Chamroensaksri N."/>
            <person name="Muangham S."/>
        </authorList>
    </citation>
    <scope>NUCLEOTIDE SEQUENCE [LARGE SCALE GENOMIC DNA]</scope>
    <source>
        <strain evidence="6 7">B-S-A12</strain>
    </source>
</reference>
<dbReference type="PANTHER" id="PTHR43685">
    <property type="entry name" value="GLYCOSYLTRANSFERASE"/>
    <property type="match status" value="1"/>
</dbReference>
<proteinExistence type="inferred from homology"/>
<evidence type="ECO:0000256" key="3">
    <source>
        <dbReference type="ARBA" id="ARBA00022679"/>
    </source>
</evidence>
<protein>
    <submittedName>
        <fullName evidence="6">Glycosyltransferase</fullName>
        <ecNumber evidence="6">2.4.-.-</ecNumber>
    </submittedName>
</protein>
<evidence type="ECO:0000256" key="2">
    <source>
        <dbReference type="ARBA" id="ARBA00022676"/>
    </source>
</evidence>
<keyword evidence="2 6" id="KW-0328">Glycosyltransferase</keyword>
<dbReference type="InterPro" id="IPR029044">
    <property type="entry name" value="Nucleotide-diphossugar_trans"/>
</dbReference>
<evidence type="ECO:0000313" key="6">
    <source>
        <dbReference type="EMBL" id="MDI3417515.1"/>
    </source>
</evidence>
<dbReference type="SUPFAM" id="SSF53448">
    <property type="entry name" value="Nucleotide-diphospho-sugar transferases"/>
    <property type="match status" value="1"/>
</dbReference>
<gene>
    <name evidence="6" type="ORF">QIT00_02875</name>
</gene>
<accession>A0ABT6SQ87</accession>
<keyword evidence="3 6" id="KW-0808">Transferase</keyword>
<dbReference type="EC" id="2.4.-.-" evidence="6"/>
<organism evidence="6 7">
    <name type="scientific">Streptomyces luteolus</name>
    <dbReference type="NCBI Taxonomy" id="3043615"/>
    <lineage>
        <taxon>Bacteria</taxon>
        <taxon>Bacillati</taxon>
        <taxon>Actinomycetota</taxon>
        <taxon>Actinomycetes</taxon>
        <taxon>Kitasatosporales</taxon>
        <taxon>Streptomycetaceae</taxon>
        <taxon>Streptomyces</taxon>
    </lineage>
</organism>
<dbReference type="GO" id="GO:0016757">
    <property type="term" value="F:glycosyltransferase activity"/>
    <property type="evidence" value="ECO:0007669"/>
    <property type="project" value="UniProtKB-KW"/>
</dbReference>
<feature type="domain" description="Glycosyltransferase 2-like" evidence="5">
    <location>
        <begin position="16"/>
        <end position="123"/>
    </location>
</feature>
<dbReference type="InterPro" id="IPR050834">
    <property type="entry name" value="Glycosyltransf_2"/>
</dbReference>